<feature type="chain" id="PRO_5025498430" evidence="1">
    <location>
        <begin position="21"/>
        <end position="143"/>
    </location>
</feature>
<dbReference type="AlphaFoldDB" id="A0A6B0UTY5"/>
<reference evidence="2" key="1">
    <citation type="submission" date="2019-12" db="EMBL/GenBank/DDBJ databases">
        <title>An insight into the sialome of adult female Ixodes ricinus ticks feeding for 6 days.</title>
        <authorList>
            <person name="Perner J."/>
            <person name="Ribeiro J.M.C."/>
        </authorList>
    </citation>
    <scope>NUCLEOTIDE SEQUENCE</scope>
    <source>
        <strain evidence="2">Semi-engorged</strain>
        <tissue evidence="2">Salivary glands</tissue>
    </source>
</reference>
<organism evidence="2">
    <name type="scientific">Ixodes ricinus</name>
    <name type="common">Common tick</name>
    <name type="synonym">Acarus ricinus</name>
    <dbReference type="NCBI Taxonomy" id="34613"/>
    <lineage>
        <taxon>Eukaryota</taxon>
        <taxon>Metazoa</taxon>
        <taxon>Ecdysozoa</taxon>
        <taxon>Arthropoda</taxon>
        <taxon>Chelicerata</taxon>
        <taxon>Arachnida</taxon>
        <taxon>Acari</taxon>
        <taxon>Parasitiformes</taxon>
        <taxon>Ixodida</taxon>
        <taxon>Ixodoidea</taxon>
        <taxon>Ixodidae</taxon>
        <taxon>Ixodinae</taxon>
        <taxon>Ixodes</taxon>
    </lineage>
</organism>
<dbReference type="EMBL" id="GIFC01011150">
    <property type="protein sequence ID" value="MXU93233.1"/>
    <property type="molecule type" value="Transcribed_RNA"/>
</dbReference>
<proteinExistence type="predicted"/>
<protein>
    <submittedName>
        <fullName evidence="2">Putative secreted protein</fullName>
    </submittedName>
</protein>
<name>A0A6B0UTY5_IXORI</name>
<evidence type="ECO:0000256" key="1">
    <source>
        <dbReference type="SAM" id="SignalP"/>
    </source>
</evidence>
<evidence type="ECO:0000313" key="2">
    <source>
        <dbReference type="EMBL" id="MXU93233.1"/>
    </source>
</evidence>
<sequence length="143" mass="15649">MHNSFPRWGSILLLLANAHSECHHHLSQRCCHGRRRRPRPTGLGRGLLSAAVVSVGGFRPEPAESGEAEWKALRAPQGVHGYISLLGQRLAELVKAPGEQDGVPSTWEPPHGHRKHVLPLSHALVHVLCVQALAVGNGKYLWL</sequence>
<keyword evidence="1" id="KW-0732">Signal</keyword>
<feature type="signal peptide" evidence="1">
    <location>
        <begin position="1"/>
        <end position="20"/>
    </location>
</feature>
<accession>A0A6B0UTY5</accession>